<evidence type="ECO:0000313" key="4">
    <source>
        <dbReference type="EMBL" id="SPR01075.1"/>
    </source>
</evidence>
<protein>
    <recommendedName>
        <fullName evidence="7">J domain-containing protein</fullName>
    </recommendedName>
</protein>
<keyword evidence="1" id="KW-0812">Transmembrane</keyword>
<accession>A0A0G4IPQ4</accession>
<evidence type="ECO:0000313" key="3">
    <source>
        <dbReference type="EMBL" id="CEO97099.1"/>
    </source>
</evidence>
<feature type="transmembrane region" description="Helical" evidence="1">
    <location>
        <begin position="259"/>
        <end position="283"/>
    </location>
</feature>
<reference evidence="4 6" key="2">
    <citation type="submission" date="2018-03" db="EMBL/GenBank/DDBJ databases">
        <authorList>
            <person name="Fogelqvist J."/>
        </authorList>
    </citation>
    <scope>NUCLEOTIDE SEQUENCE [LARGE SCALE GENOMIC DNA]</scope>
</reference>
<evidence type="ECO:0000313" key="5">
    <source>
        <dbReference type="Proteomes" id="UP000039324"/>
    </source>
</evidence>
<organism evidence="3 5">
    <name type="scientific">Plasmodiophora brassicae</name>
    <name type="common">Clubroot disease agent</name>
    <dbReference type="NCBI Taxonomy" id="37360"/>
    <lineage>
        <taxon>Eukaryota</taxon>
        <taxon>Sar</taxon>
        <taxon>Rhizaria</taxon>
        <taxon>Endomyxa</taxon>
        <taxon>Phytomyxea</taxon>
        <taxon>Plasmodiophorida</taxon>
        <taxon>Plasmodiophoridae</taxon>
        <taxon>Plasmodiophora</taxon>
    </lineage>
</organism>
<evidence type="ECO:0000256" key="2">
    <source>
        <dbReference type="SAM" id="SignalP"/>
    </source>
</evidence>
<keyword evidence="5" id="KW-1185">Reference proteome</keyword>
<proteinExistence type="predicted"/>
<gene>
    <name evidence="3" type="ORF">PBRA_005703</name>
    <name evidence="4" type="ORF">PLBR_LOCUS8290</name>
</gene>
<dbReference type="SUPFAM" id="SSF46565">
    <property type="entry name" value="Chaperone J-domain"/>
    <property type="match status" value="1"/>
</dbReference>
<name>A0A0G4IPQ4_PLABS</name>
<keyword evidence="4" id="KW-0496">Mitochondrion</keyword>
<dbReference type="AlphaFoldDB" id="A0A0G4IPQ4"/>
<evidence type="ECO:0000256" key="1">
    <source>
        <dbReference type="SAM" id="Phobius"/>
    </source>
</evidence>
<reference evidence="3 5" key="1">
    <citation type="submission" date="2015-02" db="EMBL/GenBank/DDBJ databases">
        <authorList>
            <person name="Chooi Y.-H."/>
        </authorList>
    </citation>
    <scope>NUCLEOTIDE SEQUENCE [LARGE SCALE GENOMIC DNA]</scope>
    <source>
        <strain evidence="3">E3</strain>
    </source>
</reference>
<feature type="transmembrane region" description="Helical" evidence="1">
    <location>
        <begin position="295"/>
        <end position="318"/>
    </location>
</feature>
<dbReference type="InterPro" id="IPR036869">
    <property type="entry name" value="J_dom_sf"/>
</dbReference>
<sequence>MLALAPSVVFVLALFASASAGAAANASFSKRCQAAAQVDYRERFCRIAVKAWQDRSERVRQIDQEFRAAAVCLHPDKARAILGDDADDLFKRLNDAKAEAIRRVRLGTLAEYDSVFSWFTAHVEMEANNIRYCQDFMPRGTFRLPLGSWRPRLRRNLLGTAMGMASQVSRAMLTGVMSMSSMLGVVDFVNEAIGTSVCLARSMATSHMRDDLGDDVDDASIVRSIIDWTGWTRDEALTLVKGSSLLMRTWDAVCPGGRMWPWGGLGIRIPVLFVFSIICYIHFRTKTSTARPKAYFVSAYMIVLSLITAALIAFAHIVGGEYLQERPAVMN</sequence>
<dbReference type="Proteomes" id="UP000039324">
    <property type="component" value="Unassembled WGS sequence"/>
</dbReference>
<dbReference type="EMBL" id="CDSF01000078">
    <property type="protein sequence ID" value="CEO97099.1"/>
    <property type="molecule type" value="Genomic_DNA"/>
</dbReference>
<dbReference type="Proteomes" id="UP000290189">
    <property type="component" value="Unassembled WGS sequence"/>
</dbReference>
<feature type="signal peptide" evidence="2">
    <location>
        <begin position="1"/>
        <end position="24"/>
    </location>
</feature>
<keyword evidence="1" id="KW-1133">Transmembrane helix</keyword>
<geneLocation type="mitochondrion" evidence="4"/>
<evidence type="ECO:0000313" key="6">
    <source>
        <dbReference type="Proteomes" id="UP000290189"/>
    </source>
</evidence>
<keyword evidence="2" id="KW-0732">Signal</keyword>
<keyword evidence="1" id="KW-0472">Membrane</keyword>
<dbReference type="EMBL" id="OVEO01000016">
    <property type="protein sequence ID" value="SPR01075.1"/>
    <property type="molecule type" value="Genomic_DNA"/>
</dbReference>
<feature type="chain" id="PRO_5036293147" description="J domain-containing protein" evidence="2">
    <location>
        <begin position="25"/>
        <end position="331"/>
    </location>
</feature>
<evidence type="ECO:0008006" key="7">
    <source>
        <dbReference type="Google" id="ProtNLM"/>
    </source>
</evidence>